<reference evidence="8" key="1">
    <citation type="submission" date="2023-07" db="EMBL/GenBank/DDBJ databases">
        <title>Sorghum-associated microbial communities from plants grown in Nebraska, USA.</title>
        <authorList>
            <person name="Schachtman D."/>
        </authorList>
    </citation>
    <scope>NUCLEOTIDE SEQUENCE</scope>
    <source>
        <strain evidence="8">DS2795</strain>
    </source>
</reference>
<keyword evidence="6" id="KW-0902">Two-component regulatory system</keyword>
<dbReference type="PROSITE" id="PS50109">
    <property type="entry name" value="HIS_KIN"/>
    <property type="match status" value="1"/>
</dbReference>
<dbReference type="PANTHER" id="PTHR44936">
    <property type="entry name" value="SENSOR PROTEIN CREC"/>
    <property type="match status" value="1"/>
</dbReference>
<evidence type="ECO:0000256" key="2">
    <source>
        <dbReference type="ARBA" id="ARBA00012438"/>
    </source>
</evidence>
<accession>A0AAW8DTL0</accession>
<comment type="catalytic activity">
    <reaction evidence="1">
        <text>ATP + protein L-histidine = ADP + protein N-phospho-L-histidine.</text>
        <dbReference type="EC" id="2.7.13.3"/>
    </reaction>
</comment>
<evidence type="ECO:0000256" key="4">
    <source>
        <dbReference type="ARBA" id="ARBA00022679"/>
    </source>
</evidence>
<dbReference type="Gene3D" id="3.30.565.10">
    <property type="entry name" value="Histidine kinase-like ATPase, C-terminal domain"/>
    <property type="match status" value="1"/>
</dbReference>
<proteinExistence type="predicted"/>
<keyword evidence="3" id="KW-0597">Phosphoprotein</keyword>
<dbReference type="InterPro" id="IPR050980">
    <property type="entry name" value="2C_sensor_his_kinase"/>
</dbReference>
<evidence type="ECO:0000313" key="8">
    <source>
        <dbReference type="EMBL" id="MDP9922853.1"/>
    </source>
</evidence>
<evidence type="ECO:0000256" key="5">
    <source>
        <dbReference type="ARBA" id="ARBA00022777"/>
    </source>
</evidence>
<dbReference type="InterPro" id="IPR004358">
    <property type="entry name" value="Sig_transdc_His_kin-like_C"/>
</dbReference>
<dbReference type="SMART" id="SM00387">
    <property type="entry name" value="HATPase_c"/>
    <property type="match status" value="1"/>
</dbReference>
<keyword evidence="4" id="KW-0808">Transferase</keyword>
<dbReference type="InterPro" id="IPR005467">
    <property type="entry name" value="His_kinase_dom"/>
</dbReference>
<gene>
    <name evidence="8" type="ORF">J2W25_001874</name>
</gene>
<dbReference type="PANTHER" id="PTHR44936:SF9">
    <property type="entry name" value="SENSOR PROTEIN CREC"/>
    <property type="match status" value="1"/>
</dbReference>
<dbReference type="EC" id="2.7.13.3" evidence="2"/>
<evidence type="ECO:0000256" key="1">
    <source>
        <dbReference type="ARBA" id="ARBA00000085"/>
    </source>
</evidence>
<feature type="domain" description="Histidine kinase" evidence="7">
    <location>
        <begin position="164"/>
        <end position="372"/>
    </location>
</feature>
<evidence type="ECO:0000259" key="7">
    <source>
        <dbReference type="PROSITE" id="PS50109"/>
    </source>
</evidence>
<dbReference type="Pfam" id="PF02518">
    <property type="entry name" value="HATPase_c"/>
    <property type="match status" value="1"/>
</dbReference>
<comment type="caution">
    <text evidence="8">The sequence shown here is derived from an EMBL/GenBank/DDBJ whole genome shotgun (WGS) entry which is preliminary data.</text>
</comment>
<sequence>MRNFLTNNREELISRCKSKVALRPRRAATEHQLSNGIPLFLEQLIRTLAAEEGDRPAESILISGPSGGGSLALSEMGVTATAHGKELLNLGYTIDQVVHDYGDLCQAITDLAFERDAPFAVGEFRTLNRCLDNAIADAVTEFSFQRDTQIARQQNLDATERFGFLVHELRNSLGTATLAIHALELGNMTVGGATGTVLKRSLSAMGNLISRALADVRSGTPQQGPTFSAALFIQEAQTSAQLVATAAGCALRVSSVDPLLAIRGNRELLLAALANLLQNAFKFSHPCTDIALKAYGLGEHVLIEVEDRCGGLPPGIAEKMFLPFNQHSHDRSGLGLGLSIARQSIEADFGTLTVRDVPGTGCVFTISLPRHSLQ</sequence>
<dbReference type="InterPro" id="IPR003594">
    <property type="entry name" value="HATPase_dom"/>
</dbReference>
<protein>
    <recommendedName>
        <fullName evidence="2">histidine kinase</fullName>
        <ecNumber evidence="2">2.7.13.3</ecNumber>
    </recommendedName>
</protein>
<dbReference type="SUPFAM" id="SSF55874">
    <property type="entry name" value="ATPase domain of HSP90 chaperone/DNA topoisomerase II/histidine kinase"/>
    <property type="match status" value="1"/>
</dbReference>
<evidence type="ECO:0000256" key="6">
    <source>
        <dbReference type="ARBA" id="ARBA00023012"/>
    </source>
</evidence>
<dbReference type="AlphaFoldDB" id="A0AAW8DTL0"/>
<dbReference type="PRINTS" id="PR00344">
    <property type="entry name" value="BCTRLSENSOR"/>
</dbReference>
<dbReference type="EMBL" id="JAUSRR010000003">
    <property type="protein sequence ID" value="MDP9922853.1"/>
    <property type="molecule type" value="Genomic_DNA"/>
</dbReference>
<organism evidence="8 9">
    <name type="scientific">Variovorax boronicumulans</name>
    <dbReference type="NCBI Taxonomy" id="436515"/>
    <lineage>
        <taxon>Bacteria</taxon>
        <taxon>Pseudomonadati</taxon>
        <taxon>Pseudomonadota</taxon>
        <taxon>Betaproteobacteria</taxon>
        <taxon>Burkholderiales</taxon>
        <taxon>Comamonadaceae</taxon>
        <taxon>Variovorax</taxon>
    </lineage>
</organism>
<dbReference type="GO" id="GO:0004673">
    <property type="term" value="F:protein histidine kinase activity"/>
    <property type="evidence" value="ECO:0007669"/>
    <property type="project" value="UniProtKB-EC"/>
</dbReference>
<dbReference type="GO" id="GO:0000160">
    <property type="term" value="P:phosphorelay signal transduction system"/>
    <property type="evidence" value="ECO:0007669"/>
    <property type="project" value="UniProtKB-KW"/>
</dbReference>
<evidence type="ECO:0000256" key="3">
    <source>
        <dbReference type="ARBA" id="ARBA00022553"/>
    </source>
</evidence>
<evidence type="ECO:0000313" key="9">
    <source>
        <dbReference type="Proteomes" id="UP001244295"/>
    </source>
</evidence>
<dbReference type="Proteomes" id="UP001244295">
    <property type="component" value="Unassembled WGS sequence"/>
</dbReference>
<keyword evidence="5 8" id="KW-0418">Kinase</keyword>
<dbReference type="InterPro" id="IPR036890">
    <property type="entry name" value="HATPase_C_sf"/>
</dbReference>
<dbReference type="RefSeq" id="WP_307636428.1">
    <property type="nucleotide sequence ID" value="NZ_JAUSRR010000003.1"/>
</dbReference>
<name>A0AAW8DTL0_9BURK</name>